<dbReference type="Proteomes" id="UP000018144">
    <property type="component" value="Unassembled WGS sequence"/>
</dbReference>
<evidence type="ECO:0000256" key="1">
    <source>
        <dbReference type="SAM" id="MobiDB-lite"/>
    </source>
</evidence>
<accession>U4KYH6</accession>
<feature type="compositionally biased region" description="Low complexity" evidence="1">
    <location>
        <begin position="492"/>
        <end position="515"/>
    </location>
</feature>
<feature type="compositionally biased region" description="Low complexity" evidence="1">
    <location>
        <begin position="408"/>
        <end position="423"/>
    </location>
</feature>
<feature type="compositionally biased region" description="Polar residues" evidence="1">
    <location>
        <begin position="141"/>
        <end position="167"/>
    </location>
</feature>
<feature type="compositionally biased region" description="Low complexity" evidence="1">
    <location>
        <begin position="527"/>
        <end position="556"/>
    </location>
</feature>
<feature type="compositionally biased region" description="Polar residues" evidence="1">
    <location>
        <begin position="713"/>
        <end position="724"/>
    </location>
</feature>
<feature type="compositionally biased region" description="Basic and acidic residues" evidence="1">
    <location>
        <begin position="598"/>
        <end position="612"/>
    </location>
</feature>
<protein>
    <submittedName>
        <fullName evidence="2">Uncharacterized protein</fullName>
    </submittedName>
</protein>
<feature type="compositionally biased region" description="Low complexity" evidence="1">
    <location>
        <begin position="582"/>
        <end position="594"/>
    </location>
</feature>
<dbReference type="AlphaFoldDB" id="U4KYH6"/>
<feature type="region of interest" description="Disordered" evidence="1">
    <location>
        <begin position="1173"/>
        <end position="1218"/>
    </location>
</feature>
<dbReference type="EMBL" id="HF935349">
    <property type="protein sequence ID" value="CCX07297.1"/>
    <property type="molecule type" value="Genomic_DNA"/>
</dbReference>
<name>U4KYH6_PYROM</name>
<feature type="compositionally biased region" description="Basic and acidic residues" evidence="1">
    <location>
        <begin position="1176"/>
        <end position="1186"/>
    </location>
</feature>
<feature type="compositionally biased region" description="Polar residues" evidence="1">
    <location>
        <begin position="207"/>
        <end position="228"/>
    </location>
</feature>
<feature type="compositionally biased region" description="Basic and acidic residues" evidence="1">
    <location>
        <begin position="103"/>
        <end position="112"/>
    </location>
</feature>
<feature type="region of interest" description="Disordered" evidence="1">
    <location>
        <begin position="193"/>
        <end position="390"/>
    </location>
</feature>
<feature type="compositionally biased region" description="Low complexity" evidence="1">
    <location>
        <begin position="433"/>
        <end position="460"/>
    </location>
</feature>
<feature type="compositionally biased region" description="Polar residues" evidence="1">
    <location>
        <begin position="273"/>
        <end position="368"/>
    </location>
</feature>
<feature type="compositionally biased region" description="Low complexity" evidence="1">
    <location>
        <begin position="737"/>
        <end position="759"/>
    </location>
</feature>
<feature type="region of interest" description="Disordered" evidence="1">
    <location>
        <begin position="80"/>
        <end position="176"/>
    </location>
</feature>
<feature type="compositionally biased region" description="Polar residues" evidence="1">
    <location>
        <begin position="376"/>
        <end position="390"/>
    </location>
</feature>
<feature type="compositionally biased region" description="Polar residues" evidence="1">
    <location>
        <begin position="237"/>
        <end position="253"/>
    </location>
</feature>
<feature type="region of interest" description="Disordered" evidence="1">
    <location>
        <begin position="1000"/>
        <end position="1047"/>
    </location>
</feature>
<reference evidence="2 3" key="1">
    <citation type="journal article" date="2013" name="PLoS Genet.">
        <title>The genome and development-dependent transcriptomes of Pyronema confluens: a window into fungal evolution.</title>
        <authorList>
            <person name="Traeger S."/>
            <person name="Altegoer F."/>
            <person name="Freitag M."/>
            <person name="Gabaldon T."/>
            <person name="Kempken F."/>
            <person name="Kumar A."/>
            <person name="Marcet-Houben M."/>
            <person name="Poggeler S."/>
            <person name="Stajich J.E."/>
            <person name="Nowrousian M."/>
        </authorList>
    </citation>
    <scope>NUCLEOTIDE SEQUENCE [LARGE SCALE GENOMIC DNA]</scope>
    <source>
        <strain evidence="3">CBS 100304</strain>
        <tissue evidence="2">Vegetative mycelium</tissue>
    </source>
</reference>
<feature type="compositionally biased region" description="Polar residues" evidence="1">
    <location>
        <begin position="464"/>
        <end position="473"/>
    </location>
</feature>
<feature type="region of interest" description="Disordered" evidence="1">
    <location>
        <begin position="403"/>
        <end position="858"/>
    </location>
</feature>
<organism evidence="2 3">
    <name type="scientific">Pyronema omphalodes (strain CBS 100304)</name>
    <name type="common">Pyronema confluens</name>
    <dbReference type="NCBI Taxonomy" id="1076935"/>
    <lineage>
        <taxon>Eukaryota</taxon>
        <taxon>Fungi</taxon>
        <taxon>Dikarya</taxon>
        <taxon>Ascomycota</taxon>
        <taxon>Pezizomycotina</taxon>
        <taxon>Pezizomycetes</taxon>
        <taxon>Pezizales</taxon>
        <taxon>Pyronemataceae</taxon>
        <taxon>Pyronema</taxon>
    </lineage>
</organism>
<keyword evidence="3" id="KW-1185">Reference proteome</keyword>
<evidence type="ECO:0000313" key="2">
    <source>
        <dbReference type="EMBL" id="CCX07297.1"/>
    </source>
</evidence>
<feature type="compositionally biased region" description="Low complexity" evidence="1">
    <location>
        <begin position="1003"/>
        <end position="1045"/>
    </location>
</feature>
<proteinExistence type="predicted"/>
<feature type="compositionally biased region" description="Polar residues" evidence="1">
    <location>
        <begin position="808"/>
        <end position="820"/>
    </location>
</feature>
<feature type="compositionally biased region" description="Acidic residues" evidence="1">
    <location>
        <begin position="640"/>
        <end position="656"/>
    </location>
</feature>
<feature type="compositionally biased region" description="Polar residues" evidence="1">
    <location>
        <begin position="1195"/>
        <end position="1204"/>
    </location>
</feature>
<feature type="compositionally biased region" description="Polar residues" evidence="1">
    <location>
        <begin position="666"/>
        <end position="702"/>
    </location>
</feature>
<sequence length="1218" mass="133382">MSLTLARELVNIGLEFAKSTYESNPEFWYPLSQILGWGTVIGTGFSIKRRRRLRKEIEAAWPAWHFEAKSDSIANADVTGNWVTGDTTDDEAEWSQWGSGMDSPRENEDRNYPQRRSNRNSANDSAYGSDPGYDESKRASVRNSWNSGGSNYGKSNRSSAHDSWNNDNHSHPKFNRSSAHDYWNNDWNNGNHSHPRSNRSSVHDFWNSGNSNYNKSNRSSASQSNDYQTSKHKPHWTQINASSSTVSNGNWRNASEDTGRNDNWFSSDEPYDWNNSTEDTDNWNAPQEDTSRNYNWFSSQEPYDWNNSTEDNRNWNSSDEPYDWNNSTEGNISQEPSYDNWNSSEETYCWNNSTTEDTDNWNAPQKESSSQEHSYDNWNSNEKPYDWNISTEDTDNWNNYEDEERVAKSPAVSHSSSSRRTSPLVFPTGPTCVASTHVSPTSSSPVSSRATASPAATRSPGSLKASSPASPLTNRFPISIKASSPQASDLMRSPISPKASSPASRRVAASSVSASGRTHLPSPPVSPSRSVATHPVSPKASSPASRPVAASSVSASGRTHLPSPPESPSRSVASHPVSPKVSSTSGSPRTPRSPVFKESQREPKEAYEELAPHEYYNPGSYQSPPFFDGPVNTTKTLAEELAELGEELDGPDDEDLDFLKAKGIPTQPSLSPVSVSSTKNQVVSPKQASKSPAWQPQTSSPFQKKAPSLPVLVSSTKDQVVSPKQKSKASVWKPSDVSPFQQQAPSSPVSSSPVSHPRPILLFDPTAARDDVSDSDNDSAYASARDEANKSEDEDVVAEVFKSRPEQASRNNFNYVTPTASKPKPQYFTASPPKPKPEVSKPTKSPIEVVEKVSSPTECAKDMATKEAEPILNVAKVSGPTESVKKAATKKEEEPIFDEHGKQLTGAAAYYARQTAKMVSSPPASTTIQAAPYTRHSFVAGGKVPVSNEAVFKEGKHTVQTANSEYLYEQQMTSAVTPDLTRSWDDMGKDSTAEAKDYFLSVSTSPKSPQSPSSPASSTASSKATSKAKSTSSSISSTTSSPKATQVPAEIPYKYVSGGIRKVPITKFVKKVATKEDKEPIFDEHGRELTGAAAYYARQNAKMASSPPSSATNQEAPYMRYSYVAGGKVSPADKVVSKEAELTVQPATVETSNSEPEPEYLYEKQMMSAVTPDVTRSWDDMGKESTDYFSPKPVSPNQSQSNAGSPLIYNDPEWDLTF</sequence>
<dbReference type="OrthoDB" id="10656445at2759"/>
<evidence type="ECO:0000313" key="3">
    <source>
        <dbReference type="Proteomes" id="UP000018144"/>
    </source>
</evidence>
<gene>
    <name evidence="2" type="ORF">PCON_06886</name>
</gene>